<dbReference type="PROSITE" id="PS50003">
    <property type="entry name" value="PH_DOMAIN"/>
    <property type="match status" value="1"/>
</dbReference>
<dbReference type="SMART" id="SM00233">
    <property type="entry name" value="PH"/>
    <property type="match status" value="1"/>
</dbReference>
<dbReference type="Gene3D" id="2.30.29.30">
    <property type="entry name" value="Pleckstrin-homology domain (PH domain)/Phosphotyrosine-binding domain (PTB)"/>
    <property type="match status" value="1"/>
</dbReference>
<evidence type="ECO:0000313" key="2">
    <source>
        <dbReference type="EMBL" id="KAE9102817.1"/>
    </source>
</evidence>
<dbReference type="AlphaFoldDB" id="A0A6G0KZ80"/>
<evidence type="ECO:0000259" key="1">
    <source>
        <dbReference type="PROSITE" id="PS50003"/>
    </source>
</evidence>
<evidence type="ECO:0000313" key="3">
    <source>
        <dbReference type="Proteomes" id="UP000488956"/>
    </source>
</evidence>
<dbReference type="Proteomes" id="UP000488956">
    <property type="component" value="Unassembled WGS sequence"/>
</dbReference>
<sequence length="125" mass="14618">MQATRHTIDTVDKVADKGRIVSGYLERYEKAHVFSSRWRQYFYVLKHATLTCYKSKSEYEERGPPFERPISISGYRVVQSRTDELKIKLIPPEAGHQMLRFRAPASVGRETWMKRFAEATQFSGQ</sequence>
<organism evidence="2 3">
    <name type="scientific">Phytophthora fragariae</name>
    <dbReference type="NCBI Taxonomy" id="53985"/>
    <lineage>
        <taxon>Eukaryota</taxon>
        <taxon>Sar</taxon>
        <taxon>Stramenopiles</taxon>
        <taxon>Oomycota</taxon>
        <taxon>Peronosporomycetes</taxon>
        <taxon>Peronosporales</taxon>
        <taxon>Peronosporaceae</taxon>
        <taxon>Phytophthora</taxon>
    </lineage>
</organism>
<accession>A0A6G0KZ80</accession>
<dbReference type="InterPro" id="IPR001849">
    <property type="entry name" value="PH_domain"/>
</dbReference>
<name>A0A6G0KZ80_9STRA</name>
<dbReference type="InterPro" id="IPR011993">
    <property type="entry name" value="PH-like_dom_sf"/>
</dbReference>
<proteinExistence type="predicted"/>
<dbReference type="EMBL" id="QXFX01000842">
    <property type="protein sequence ID" value="KAE9102817.1"/>
    <property type="molecule type" value="Genomic_DNA"/>
</dbReference>
<dbReference type="Pfam" id="PF00169">
    <property type="entry name" value="PH"/>
    <property type="match status" value="1"/>
</dbReference>
<gene>
    <name evidence="2" type="ORF">PF010_g13973</name>
</gene>
<comment type="caution">
    <text evidence="2">The sequence shown here is derived from an EMBL/GenBank/DDBJ whole genome shotgun (WGS) entry which is preliminary data.</text>
</comment>
<reference evidence="2 3" key="1">
    <citation type="submission" date="2018-09" db="EMBL/GenBank/DDBJ databases">
        <title>Genomic investigation of the strawberry pathogen Phytophthora fragariae indicates pathogenicity is determined by transcriptional variation in three key races.</title>
        <authorList>
            <person name="Adams T.M."/>
            <person name="Armitage A.D."/>
            <person name="Sobczyk M.K."/>
            <person name="Bates H.J."/>
            <person name="Dunwell J.M."/>
            <person name="Nellist C.F."/>
            <person name="Harrison R.J."/>
        </authorList>
    </citation>
    <scope>NUCLEOTIDE SEQUENCE [LARGE SCALE GENOMIC DNA]</scope>
    <source>
        <strain evidence="2 3">ONT-3</strain>
    </source>
</reference>
<protein>
    <recommendedName>
        <fullName evidence="1">PH domain-containing protein</fullName>
    </recommendedName>
</protein>
<dbReference type="SUPFAM" id="SSF50729">
    <property type="entry name" value="PH domain-like"/>
    <property type="match status" value="1"/>
</dbReference>
<feature type="domain" description="PH" evidence="1">
    <location>
        <begin position="18"/>
        <end position="121"/>
    </location>
</feature>